<gene>
    <name evidence="6" type="ORF">HAZT_HAZT007026</name>
</gene>
<dbReference type="Gene3D" id="2.40.110.10">
    <property type="entry name" value="Butyryl-CoA Dehydrogenase, subunit A, domain 2"/>
    <property type="match status" value="2"/>
</dbReference>
<feature type="domain" description="Acyl-CoA oxidase C-alpha1" evidence="5">
    <location>
        <begin position="251"/>
        <end position="318"/>
    </location>
</feature>
<proteinExistence type="predicted"/>
<feature type="domain" description="Acyl-CoA oxidase C-alpha1" evidence="5">
    <location>
        <begin position="406"/>
        <end position="473"/>
    </location>
</feature>
<evidence type="ECO:0000259" key="5">
    <source>
        <dbReference type="Pfam" id="PF22924"/>
    </source>
</evidence>
<dbReference type="Gene3D" id="1.20.140.10">
    <property type="entry name" value="Butyryl-CoA Dehydrogenase, subunit A, domain 3"/>
    <property type="match status" value="2"/>
</dbReference>
<dbReference type="GO" id="GO:0071949">
    <property type="term" value="F:FAD binding"/>
    <property type="evidence" value="ECO:0007669"/>
    <property type="project" value="InterPro"/>
</dbReference>
<reference evidence="6" key="1">
    <citation type="submission" date="2014-08" db="EMBL/GenBank/DDBJ databases">
        <authorList>
            <person name="Murali S."/>
            <person name="Richards S."/>
            <person name="Bandaranaike D."/>
            <person name="Bellair M."/>
            <person name="Blankenburg K."/>
            <person name="Chao H."/>
            <person name="Dinh H."/>
            <person name="Doddapaneni H."/>
            <person name="Dugan-Rocha S."/>
            <person name="Elkadiri S."/>
            <person name="Gnanaolivu R."/>
            <person name="Hughes D."/>
            <person name="Lee S."/>
            <person name="Li M."/>
            <person name="Ming W."/>
            <person name="Munidasa M."/>
            <person name="Muniz J."/>
            <person name="Nguyen L."/>
            <person name="Osuji N."/>
            <person name="Pu L.-L."/>
            <person name="Puazo M."/>
            <person name="Skinner E."/>
            <person name="Qu C."/>
            <person name="Quiroz J."/>
            <person name="Raj R."/>
            <person name="Weissenberger G."/>
            <person name="Xin Y."/>
            <person name="Zou X."/>
            <person name="Han Y."/>
            <person name="Worley K."/>
            <person name="Muzny D."/>
            <person name="Gibbs R."/>
        </authorList>
    </citation>
    <scope>NUCLEOTIDE SEQUENCE</scope>
    <source>
        <strain evidence="6">HAZT.00-mixed</strain>
        <tissue evidence="6">Whole organism</tissue>
    </source>
</reference>
<accession>A0A6A0H180</accession>
<dbReference type="Pfam" id="PF02770">
    <property type="entry name" value="Acyl-CoA_dh_M"/>
    <property type="match status" value="1"/>
</dbReference>
<dbReference type="PANTHER" id="PTHR10909">
    <property type="entry name" value="ELECTRON TRANSPORT OXIDOREDUCTASE"/>
    <property type="match status" value="1"/>
</dbReference>
<dbReference type="GO" id="GO:0055088">
    <property type="term" value="P:lipid homeostasis"/>
    <property type="evidence" value="ECO:0007669"/>
    <property type="project" value="TreeGrafter"/>
</dbReference>
<comment type="cofactor">
    <cofactor evidence="1">
        <name>FAD</name>
        <dbReference type="ChEBI" id="CHEBI:57692"/>
    </cofactor>
</comment>
<dbReference type="InterPro" id="IPR036250">
    <property type="entry name" value="AcylCo_DH-like_C"/>
</dbReference>
<dbReference type="InterPro" id="IPR055060">
    <property type="entry name" value="ACOX_C_alpha1"/>
</dbReference>
<keyword evidence="3" id="KW-0274">FAD</keyword>
<name>A0A6A0H180_HYAAZ</name>
<dbReference type="PIRSF" id="PIRSF000168">
    <property type="entry name" value="Acyl-CoA_oxidase"/>
    <property type="match status" value="1"/>
</dbReference>
<dbReference type="InterPro" id="IPR009100">
    <property type="entry name" value="AcylCoA_DH/oxidase_NM_dom_sf"/>
</dbReference>
<feature type="domain" description="Acyl-CoA oxidase/dehydrogenase middle" evidence="4">
    <location>
        <begin position="141"/>
        <end position="213"/>
    </location>
</feature>
<dbReference type="PANTHER" id="PTHR10909:SF382">
    <property type="entry name" value="ACYL-COENZYME A OXIDASE"/>
    <property type="match status" value="1"/>
</dbReference>
<evidence type="ECO:0000313" key="6">
    <source>
        <dbReference type="EMBL" id="KAA0193937.1"/>
    </source>
</evidence>
<dbReference type="GO" id="GO:0005777">
    <property type="term" value="C:peroxisome"/>
    <property type="evidence" value="ECO:0007669"/>
    <property type="project" value="InterPro"/>
</dbReference>
<keyword evidence="2" id="KW-0285">Flavoprotein</keyword>
<dbReference type="InterPro" id="IPR012258">
    <property type="entry name" value="Acyl-CoA_oxidase"/>
</dbReference>
<evidence type="ECO:0000256" key="1">
    <source>
        <dbReference type="ARBA" id="ARBA00001974"/>
    </source>
</evidence>
<dbReference type="SUPFAM" id="SSF56645">
    <property type="entry name" value="Acyl-CoA dehydrogenase NM domain-like"/>
    <property type="match status" value="2"/>
</dbReference>
<dbReference type="Proteomes" id="UP000711488">
    <property type="component" value="Unassembled WGS sequence"/>
</dbReference>
<dbReference type="GO" id="GO:0033540">
    <property type="term" value="P:fatty acid beta-oxidation using acyl-CoA oxidase"/>
    <property type="evidence" value="ECO:0007669"/>
    <property type="project" value="TreeGrafter"/>
</dbReference>
<sequence>MELSEVLVFSFNLFGGTVLKLGTERHHALLLPGIDSLDDVGCFGLTELGYGNNAVEMETTAVYDPSTGPYTTRLQVGTTAVYNPSTGGYHGRVRPVYRGGSRPCTTRQQFIYIRVSCIFNTRVVRSLPPDELIVNTPSTLAQKYWITNGAVHAKHVVVFAQLRVGGEERGIHAVLVPIRDNQLRVMAGVRVEDMGHKMGLNGVDNAKLFFDNVRVPRTNLLNRYSDITEDGQFHSQIKSARGRFLSVADQLLSGRICISSMAVGGSKACLAIAVRYAATRLTVGATGRSDTAILQYQLQQRALLPLLARTYAINIGLDYVKVGHECAVLPPAPTPSTSVWTTSRGSLWDKSGGLLWDTSRGSSAGQVGGLLWDKSGCLVRDKSGCLVRDKSGGLRCWAEQPSDGSEHASVVTKCCAIKPLAAWHLERTATVCRERSGGQGFLSCNRFGTFIGLAHAGVTAEGDSSVLMQKVAKERLAAFRPAATDTGCGLLDLLAQRENKLFTELGKKMAAAGKSGVFETWMLRESDLVQAAARAYAERLVAEQVSPAG</sequence>
<dbReference type="InterPro" id="IPR046373">
    <property type="entry name" value="Acyl-CoA_Oxase/DH_mid-dom_sf"/>
</dbReference>
<organism evidence="6">
    <name type="scientific">Hyalella azteca</name>
    <name type="common">Amphipod</name>
    <dbReference type="NCBI Taxonomy" id="294128"/>
    <lineage>
        <taxon>Eukaryota</taxon>
        <taxon>Metazoa</taxon>
        <taxon>Ecdysozoa</taxon>
        <taxon>Arthropoda</taxon>
        <taxon>Crustacea</taxon>
        <taxon>Multicrustacea</taxon>
        <taxon>Malacostraca</taxon>
        <taxon>Eumalacostraca</taxon>
        <taxon>Peracarida</taxon>
        <taxon>Amphipoda</taxon>
        <taxon>Senticaudata</taxon>
        <taxon>Talitrida</taxon>
        <taxon>Talitroidea</taxon>
        <taxon>Hyalellidae</taxon>
        <taxon>Hyalella</taxon>
    </lineage>
</organism>
<dbReference type="EMBL" id="JQDR03010646">
    <property type="protein sequence ID" value="KAA0193937.1"/>
    <property type="molecule type" value="Genomic_DNA"/>
</dbReference>
<dbReference type="Pfam" id="PF22924">
    <property type="entry name" value="ACOX_C_alpha1"/>
    <property type="match status" value="2"/>
</dbReference>
<dbReference type="AlphaFoldDB" id="A0A6A0H180"/>
<dbReference type="SUPFAM" id="SSF47203">
    <property type="entry name" value="Acyl-CoA dehydrogenase C-terminal domain-like"/>
    <property type="match status" value="2"/>
</dbReference>
<reference evidence="6" key="2">
    <citation type="journal article" date="2018" name="Environ. Sci. Technol.">
        <title>The Toxicogenome of Hyalella azteca: A Model for Sediment Ecotoxicology and Evolutionary Toxicology.</title>
        <authorList>
            <person name="Poynton H.C."/>
            <person name="Hasenbein S."/>
            <person name="Benoit J.B."/>
            <person name="Sepulveda M.S."/>
            <person name="Poelchau M.F."/>
            <person name="Hughes D.S.T."/>
            <person name="Murali S.C."/>
            <person name="Chen S."/>
            <person name="Glastad K.M."/>
            <person name="Goodisman M.A.D."/>
            <person name="Werren J.H."/>
            <person name="Vineis J.H."/>
            <person name="Bowen J.L."/>
            <person name="Friedrich M."/>
            <person name="Jones J."/>
            <person name="Robertson H.M."/>
            <person name="Feyereisen R."/>
            <person name="Mechler-Hickson A."/>
            <person name="Mathers N."/>
            <person name="Lee C.E."/>
            <person name="Colbourne J.K."/>
            <person name="Biales A."/>
            <person name="Johnston J.S."/>
            <person name="Wellborn G.A."/>
            <person name="Rosendale A.J."/>
            <person name="Cridge A.G."/>
            <person name="Munoz-Torres M.C."/>
            <person name="Bain P.A."/>
            <person name="Manny A.R."/>
            <person name="Major K.M."/>
            <person name="Lambert F.N."/>
            <person name="Vulpe C.D."/>
            <person name="Tuck P."/>
            <person name="Blalock B.J."/>
            <person name="Lin Y.Y."/>
            <person name="Smith M.E."/>
            <person name="Ochoa-Acuna H."/>
            <person name="Chen M.M."/>
            <person name="Childers C.P."/>
            <person name="Qu J."/>
            <person name="Dugan S."/>
            <person name="Lee S.L."/>
            <person name="Chao H."/>
            <person name="Dinh H."/>
            <person name="Han Y."/>
            <person name="Doddapaneni H."/>
            <person name="Worley K.C."/>
            <person name="Muzny D.M."/>
            <person name="Gibbs R.A."/>
            <person name="Richards S."/>
        </authorList>
    </citation>
    <scope>NUCLEOTIDE SEQUENCE</scope>
    <source>
        <strain evidence="6">HAZT.00-mixed</strain>
        <tissue evidence="6">Whole organism</tissue>
    </source>
</reference>
<protein>
    <submittedName>
        <fullName evidence="6">Uncharacterized protein</fullName>
    </submittedName>
</protein>
<evidence type="ECO:0000256" key="2">
    <source>
        <dbReference type="ARBA" id="ARBA00022630"/>
    </source>
</evidence>
<dbReference type="GO" id="GO:0003997">
    <property type="term" value="F:acyl-CoA oxidase activity"/>
    <property type="evidence" value="ECO:0007669"/>
    <property type="project" value="InterPro"/>
</dbReference>
<evidence type="ECO:0000259" key="4">
    <source>
        <dbReference type="Pfam" id="PF02770"/>
    </source>
</evidence>
<evidence type="ECO:0000256" key="3">
    <source>
        <dbReference type="ARBA" id="ARBA00022827"/>
    </source>
</evidence>
<comment type="caution">
    <text evidence="6">The sequence shown here is derived from an EMBL/GenBank/DDBJ whole genome shotgun (WGS) entry which is preliminary data.</text>
</comment>
<dbReference type="GO" id="GO:0005504">
    <property type="term" value="F:fatty acid binding"/>
    <property type="evidence" value="ECO:0007669"/>
    <property type="project" value="TreeGrafter"/>
</dbReference>
<reference evidence="6" key="3">
    <citation type="submission" date="2019-06" db="EMBL/GenBank/DDBJ databases">
        <authorList>
            <person name="Poynton C."/>
            <person name="Hasenbein S."/>
            <person name="Benoit J.B."/>
            <person name="Sepulveda M.S."/>
            <person name="Poelchau M.F."/>
            <person name="Murali S.C."/>
            <person name="Chen S."/>
            <person name="Glastad K.M."/>
            <person name="Werren J.H."/>
            <person name="Vineis J.H."/>
            <person name="Bowen J.L."/>
            <person name="Friedrich M."/>
            <person name="Jones J."/>
            <person name="Robertson H.M."/>
            <person name="Feyereisen R."/>
            <person name="Mechler-Hickson A."/>
            <person name="Mathers N."/>
            <person name="Lee C.E."/>
            <person name="Colbourne J.K."/>
            <person name="Biales A."/>
            <person name="Johnston J.S."/>
            <person name="Wellborn G.A."/>
            <person name="Rosendale A.J."/>
            <person name="Cridge A.G."/>
            <person name="Munoz-Torres M.C."/>
            <person name="Bain P.A."/>
            <person name="Manny A.R."/>
            <person name="Major K.M."/>
            <person name="Lambert F.N."/>
            <person name="Vulpe C.D."/>
            <person name="Tuck P."/>
            <person name="Blalock B.J."/>
            <person name="Lin Y.-Y."/>
            <person name="Smith M.E."/>
            <person name="Ochoa-Acuna H."/>
            <person name="Chen M.-J.M."/>
            <person name="Childers C.P."/>
            <person name="Qu J."/>
            <person name="Dugan S."/>
            <person name="Lee S.L."/>
            <person name="Chao H."/>
            <person name="Dinh H."/>
            <person name="Han Y."/>
            <person name="Doddapaneni H."/>
            <person name="Worley K.C."/>
            <person name="Muzny D.M."/>
            <person name="Gibbs R.A."/>
            <person name="Richards S."/>
        </authorList>
    </citation>
    <scope>NUCLEOTIDE SEQUENCE</scope>
    <source>
        <strain evidence="6">HAZT.00-mixed</strain>
        <tissue evidence="6">Whole organism</tissue>
    </source>
</reference>
<dbReference type="InterPro" id="IPR006091">
    <property type="entry name" value="Acyl-CoA_Oxase/DH_mid-dom"/>
</dbReference>